<feature type="transmembrane region" description="Helical" evidence="2">
    <location>
        <begin position="6"/>
        <end position="28"/>
    </location>
</feature>
<feature type="transmembrane region" description="Helical" evidence="2">
    <location>
        <begin position="119"/>
        <end position="142"/>
    </location>
</feature>
<dbReference type="AlphaFoldDB" id="F2UCX8"/>
<protein>
    <submittedName>
        <fullName evidence="3">Uncharacterized protein</fullName>
    </submittedName>
</protein>
<accession>F2UCX8</accession>
<sequence length="473" mass="51095">MGAWVFFDELVLSVIVLVAVGFCVISGISIGVKHKLKHTLWTWSHLGPWWYIGGLIVIGVTSIGFQRTGTATTACSINGAFMYIGVAIAAFSCHHLLVHHTLSCVCAQTWAPPAWAAWLFRHFVLLHHVITCVLPILLAAAMNAVDPAVFATATTCSFNTRAGAAFIGLVPLFFVALSMVLLVVLHMTRSTTAGWVSRSHAAMYAVLGSLLALQIGTIHALNSTPTSEWQVIHITAFIVQSCLVLVVSTIWTMAPVSRHQQRASIEGKRGGKRSQHTSAASVDHRTTAVGSRQASYLMANNGAPETNDDLPFEWDDAASTPSFNSKLSHHIDGYTPMSTPKPMPAVGPRPVAPPKKPVRRHRVKQQQQQQMGVQGPEYASSPLHAEEHSDGAVYYAMNELPRPPPAATAYAGAGTAAAQQQHAGGVALSPYVPIEMTRRDAAGVRPIHLPRPAQQKPLVITERMSPTTRKHQL</sequence>
<evidence type="ECO:0000313" key="3">
    <source>
        <dbReference type="EMBL" id="EGD74473.1"/>
    </source>
</evidence>
<gene>
    <name evidence="3" type="ORF">PTSG_05837</name>
</gene>
<proteinExistence type="predicted"/>
<organism evidence="4">
    <name type="scientific">Salpingoeca rosetta (strain ATCC 50818 / BSB-021)</name>
    <dbReference type="NCBI Taxonomy" id="946362"/>
    <lineage>
        <taxon>Eukaryota</taxon>
        <taxon>Choanoflagellata</taxon>
        <taxon>Craspedida</taxon>
        <taxon>Salpingoecidae</taxon>
        <taxon>Salpingoeca</taxon>
    </lineage>
</organism>
<dbReference type="InParanoid" id="F2UCX8"/>
<keyword evidence="2" id="KW-0812">Transmembrane</keyword>
<evidence type="ECO:0000256" key="2">
    <source>
        <dbReference type="SAM" id="Phobius"/>
    </source>
</evidence>
<feature type="region of interest" description="Disordered" evidence="1">
    <location>
        <begin position="261"/>
        <end position="290"/>
    </location>
</feature>
<dbReference type="KEGG" id="sre:PTSG_05837"/>
<feature type="transmembrane region" description="Helical" evidence="2">
    <location>
        <begin position="201"/>
        <end position="220"/>
    </location>
</feature>
<dbReference type="GeneID" id="16073301"/>
<keyword evidence="4" id="KW-1185">Reference proteome</keyword>
<keyword evidence="2" id="KW-1133">Transmembrane helix</keyword>
<name>F2UCX8_SALR5</name>
<evidence type="ECO:0000256" key="1">
    <source>
        <dbReference type="SAM" id="MobiDB-lite"/>
    </source>
</evidence>
<keyword evidence="2" id="KW-0472">Membrane</keyword>
<dbReference type="RefSeq" id="XP_004992730.1">
    <property type="nucleotide sequence ID" value="XM_004992673.1"/>
</dbReference>
<feature type="transmembrane region" description="Helical" evidence="2">
    <location>
        <begin position="80"/>
        <end position="98"/>
    </location>
</feature>
<reference evidence="3" key="1">
    <citation type="submission" date="2009-08" db="EMBL/GenBank/DDBJ databases">
        <title>Annotation of Salpingoeca rosetta.</title>
        <authorList>
            <consortium name="The Broad Institute Genome Sequencing Platform"/>
            <person name="Russ C."/>
            <person name="Cuomo C."/>
            <person name="Burger G."/>
            <person name="Gray M.W."/>
            <person name="Holland P.W.H."/>
            <person name="King N."/>
            <person name="Lang F.B.F."/>
            <person name="Roger A.J."/>
            <person name="Ruiz-Trillo I."/>
            <person name="Young S.K."/>
            <person name="Zeng Q."/>
            <person name="Gargeya S."/>
            <person name="Alvarado L."/>
            <person name="Berlin A."/>
            <person name="Chapman S.B."/>
            <person name="Chen Z."/>
            <person name="Freedman E."/>
            <person name="Gellesch M."/>
            <person name="Goldberg J."/>
            <person name="Griggs A."/>
            <person name="Gujja S."/>
            <person name="Heilman E."/>
            <person name="Heiman D."/>
            <person name="Howarth C."/>
            <person name="Mehta T."/>
            <person name="Neiman D."/>
            <person name="Pearson M."/>
            <person name="Roberts A."/>
            <person name="Saif S."/>
            <person name="Shea T."/>
            <person name="Shenoy N."/>
            <person name="Sisk P."/>
            <person name="Stolte C."/>
            <person name="Sykes S."/>
            <person name="White J."/>
            <person name="Yandava C."/>
            <person name="Haas B."/>
            <person name="Nusbaum C."/>
            <person name="Birren B."/>
        </authorList>
    </citation>
    <scope>NUCLEOTIDE SEQUENCE [LARGE SCALE GENOMIC DNA]</scope>
    <source>
        <strain evidence="3">ATCC 50818</strain>
    </source>
</reference>
<feature type="transmembrane region" description="Helical" evidence="2">
    <location>
        <begin position="162"/>
        <end position="185"/>
    </location>
</feature>
<feature type="transmembrane region" description="Helical" evidence="2">
    <location>
        <begin position="232"/>
        <end position="254"/>
    </location>
</feature>
<evidence type="ECO:0000313" key="4">
    <source>
        <dbReference type="Proteomes" id="UP000007799"/>
    </source>
</evidence>
<dbReference type="EMBL" id="GL832969">
    <property type="protein sequence ID" value="EGD74473.1"/>
    <property type="molecule type" value="Genomic_DNA"/>
</dbReference>
<feature type="transmembrane region" description="Helical" evidence="2">
    <location>
        <begin position="49"/>
        <end position="68"/>
    </location>
</feature>
<dbReference type="Proteomes" id="UP000007799">
    <property type="component" value="Unassembled WGS sequence"/>
</dbReference>